<protein>
    <submittedName>
        <fullName evidence="3">Uncharacterized protein</fullName>
    </submittedName>
</protein>
<evidence type="ECO:0000256" key="1">
    <source>
        <dbReference type="SAM" id="MobiDB-lite"/>
    </source>
</evidence>
<feature type="region of interest" description="Disordered" evidence="1">
    <location>
        <begin position="64"/>
        <end position="86"/>
    </location>
</feature>
<dbReference type="Proteomes" id="UP001204144">
    <property type="component" value="Unassembled WGS sequence"/>
</dbReference>
<accession>A0AAE3H3X9</accession>
<organism evidence="3 4">
    <name type="scientific">Lacihabitans soyangensis</name>
    <dbReference type="NCBI Taxonomy" id="869394"/>
    <lineage>
        <taxon>Bacteria</taxon>
        <taxon>Pseudomonadati</taxon>
        <taxon>Bacteroidota</taxon>
        <taxon>Cytophagia</taxon>
        <taxon>Cytophagales</taxon>
        <taxon>Leadbetterellaceae</taxon>
        <taxon>Lacihabitans</taxon>
    </lineage>
</organism>
<evidence type="ECO:0000256" key="2">
    <source>
        <dbReference type="SAM" id="SignalP"/>
    </source>
</evidence>
<name>A0AAE3H3X9_9BACT</name>
<reference evidence="3 4" key="1">
    <citation type="submission" date="2018-11" db="EMBL/GenBank/DDBJ databases">
        <title>Novel bacteria species description.</title>
        <authorList>
            <person name="Han J.-H."/>
        </authorList>
    </citation>
    <scope>NUCLEOTIDE SEQUENCE [LARGE SCALE GENOMIC DNA]</scope>
    <source>
        <strain evidence="3 4">KCTC23259</strain>
    </source>
</reference>
<dbReference type="PROSITE" id="PS51257">
    <property type="entry name" value="PROKAR_LIPOPROTEIN"/>
    <property type="match status" value="1"/>
</dbReference>
<keyword evidence="4" id="KW-1185">Reference proteome</keyword>
<evidence type="ECO:0000313" key="3">
    <source>
        <dbReference type="EMBL" id="MCP9763589.1"/>
    </source>
</evidence>
<dbReference type="AlphaFoldDB" id="A0AAE3H3X9"/>
<gene>
    <name evidence="3" type="ORF">EGI31_11535</name>
</gene>
<sequence>MKNLLLIFILFAMASCWAPRCPMSTCHVRMEHQHDDLVTGVYAGRYLVPPRIHFFWDKKKGEKAPDAVLTPNGSKKTKKKYPWERW</sequence>
<feature type="signal peptide" evidence="2">
    <location>
        <begin position="1"/>
        <end position="18"/>
    </location>
</feature>
<comment type="caution">
    <text evidence="3">The sequence shown here is derived from an EMBL/GenBank/DDBJ whole genome shotgun (WGS) entry which is preliminary data.</text>
</comment>
<keyword evidence="2" id="KW-0732">Signal</keyword>
<proteinExistence type="predicted"/>
<feature type="chain" id="PRO_5042256863" evidence="2">
    <location>
        <begin position="19"/>
        <end position="86"/>
    </location>
</feature>
<evidence type="ECO:0000313" key="4">
    <source>
        <dbReference type="Proteomes" id="UP001204144"/>
    </source>
</evidence>
<dbReference type="EMBL" id="RJUF01000032">
    <property type="protein sequence ID" value="MCP9763589.1"/>
    <property type="molecule type" value="Genomic_DNA"/>
</dbReference>
<dbReference type="RefSeq" id="WP_255037367.1">
    <property type="nucleotide sequence ID" value="NZ_RJUF01000032.1"/>
</dbReference>